<keyword evidence="1" id="KW-0539">Nucleus</keyword>
<dbReference type="Gene3D" id="3.30.70.1220">
    <property type="entry name" value="TFB5-like"/>
    <property type="match status" value="1"/>
</dbReference>
<dbReference type="Pfam" id="PF06331">
    <property type="entry name" value="Tfb5"/>
    <property type="match status" value="1"/>
</dbReference>
<dbReference type="VEuPathDB" id="ToxoDB:TGP89_217450"/>
<comment type="subcellular location">
    <subcellularLocation>
        <location evidence="1">Nucleus</location>
    </subcellularLocation>
</comment>
<comment type="similarity">
    <text evidence="1">Belongs to the TFB5 family.</text>
</comment>
<dbReference type="SMART" id="SM01395">
    <property type="entry name" value="Tbf5"/>
    <property type="match status" value="1"/>
</dbReference>
<reference evidence="3 4" key="1">
    <citation type="submission" date="2014-03" db="EMBL/GenBank/DDBJ databases">
        <authorList>
            <person name="Sibley D."/>
            <person name="Venepally P."/>
            <person name="Karamycheva S."/>
            <person name="Hadjithomas M."/>
            <person name="Khan A."/>
            <person name="Brunk B."/>
            <person name="Roos D."/>
            <person name="Caler E."/>
            <person name="Lorenzi H."/>
        </authorList>
    </citation>
    <scope>NUCLEOTIDE SEQUENCE [LARGE SCALE GENOMIC DNA]</scope>
    <source>
        <strain evidence="4">p89</strain>
    </source>
</reference>
<gene>
    <name evidence="3" type="ORF">TGP89_217450</name>
</gene>
<dbReference type="GO" id="GO:0006367">
    <property type="term" value="P:transcription initiation at RNA polymerase II promoter"/>
    <property type="evidence" value="ECO:0007669"/>
    <property type="project" value="UniProtKB-UniRule"/>
</dbReference>
<dbReference type="InterPro" id="IPR035935">
    <property type="entry name" value="TFB5-like_sf"/>
</dbReference>
<keyword evidence="1" id="KW-0234">DNA repair</keyword>
<comment type="caution">
    <text evidence="3">The sequence shown here is derived from an EMBL/GenBank/DDBJ whole genome shotgun (WGS) entry which is preliminary data.</text>
</comment>
<keyword evidence="1" id="KW-0804">Transcription</keyword>
<dbReference type="GO" id="GO:0000439">
    <property type="term" value="C:transcription factor TFIIH core complex"/>
    <property type="evidence" value="ECO:0007669"/>
    <property type="project" value="UniProtKB-UniRule"/>
</dbReference>
<organism evidence="3 4">
    <name type="scientific">Toxoplasma gondii p89</name>
    <dbReference type="NCBI Taxonomy" id="943119"/>
    <lineage>
        <taxon>Eukaryota</taxon>
        <taxon>Sar</taxon>
        <taxon>Alveolata</taxon>
        <taxon>Apicomplexa</taxon>
        <taxon>Conoidasida</taxon>
        <taxon>Coccidia</taxon>
        <taxon>Eucoccidiorida</taxon>
        <taxon>Eimeriorina</taxon>
        <taxon>Sarcocystidae</taxon>
        <taxon>Toxoplasma</taxon>
    </lineage>
</organism>
<evidence type="ECO:0000313" key="3">
    <source>
        <dbReference type="EMBL" id="KFG37791.1"/>
    </source>
</evidence>
<dbReference type="SUPFAM" id="SSF142897">
    <property type="entry name" value="TFB5-like"/>
    <property type="match status" value="1"/>
</dbReference>
<sequence>MMLLVPKEQVYQVPFFFFVACCKHLRNACAPRKRSHNAFFLSPTVRFVSSSFRLLLLLSRARAPSSFVRGPILSRSLSQSVLPLITNCFTDYFCSPLVSGEKALFTPADPVNMVAALKGVLVKCDPPTMEVIRLLNETRDFIIEQINEEYVLCRECVFDFLEEEVTKRLELAERQTAEQQREIRQTRQQSRQQHDQEE</sequence>
<evidence type="ECO:0000313" key="4">
    <source>
        <dbReference type="Proteomes" id="UP000028828"/>
    </source>
</evidence>
<proteinExistence type="inferred from homology"/>
<dbReference type="AlphaFoldDB" id="A0A086K073"/>
<comment type="function">
    <text evidence="1">In NER, TFIIH acts by opening DNA around the lesion to allow the excision of the damaged oligonucleotide and its replacement by a new DNA fragment. In transcription, TFIIH has an essential role in transcription initiation. When the pre-initiation complex (PIC) has been established, TFIIH is required for promoter opening and promoter escape.</text>
</comment>
<evidence type="ECO:0000256" key="2">
    <source>
        <dbReference type="SAM" id="MobiDB-lite"/>
    </source>
</evidence>
<dbReference type="EMBL" id="AEYI02001408">
    <property type="protein sequence ID" value="KFG37791.1"/>
    <property type="molecule type" value="Genomic_DNA"/>
</dbReference>
<name>A0A086K073_TOXGO</name>
<feature type="compositionally biased region" description="Basic and acidic residues" evidence="2">
    <location>
        <begin position="176"/>
        <end position="185"/>
    </location>
</feature>
<protein>
    <recommendedName>
        <fullName evidence="1">General transcription and DNA repair factor IIH subunit TFB5</fullName>
    </recommendedName>
</protein>
<evidence type="ECO:0000256" key="1">
    <source>
        <dbReference type="RuleBase" id="RU368032"/>
    </source>
</evidence>
<dbReference type="InterPro" id="IPR009400">
    <property type="entry name" value="TFIIH_TTDA/Tfb5"/>
</dbReference>
<dbReference type="OrthoDB" id="354at2759"/>
<accession>A0A086K073</accession>
<feature type="region of interest" description="Disordered" evidence="2">
    <location>
        <begin position="176"/>
        <end position="198"/>
    </location>
</feature>
<dbReference type="GO" id="GO:0006289">
    <property type="term" value="P:nucleotide-excision repair"/>
    <property type="evidence" value="ECO:0007669"/>
    <property type="project" value="InterPro"/>
</dbReference>
<keyword evidence="1" id="KW-0227">DNA damage</keyword>
<dbReference type="Proteomes" id="UP000028828">
    <property type="component" value="Unassembled WGS sequence"/>
</dbReference>
<dbReference type="PROSITE" id="PS51257">
    <property type="entry name" value="PROKAR_LIPOPROTEIN"/>
    <property type="match status" value="1"/>
</dbReference>
<comment type="subunit">
    <text evidence="1">Component of the 7-subunit TFIIH core complex.</text>
</comment>
<keyword evidence="1" id="KW-0805">Transcription regulation</keyword>